<dbReference type="AlphaFoldDB" id="A0A4Y2MSJ8"/>
<proteinExistence type="predicted"/>
<sequence length="217" mass="24960">MEWSGTRYDIRTVSYEIHENSRRSNTRPRNGRYFIKMGFFVSINMKVSEVLKDFCEKSFVSSEQHVEFRPSRESRVDSDLVKLYNWLQLHNPLNVSCPKHLLINIASGLVADDKTNCGNARDVEEKLLSSIAGGSFWEVKLQREKRVTPISATSNTLIIRNESVEFNPLQLFARIAAVQFNIPQLDLQKVIEIGEVLLKHLFGGKQINSLDELQCMR</sequence>
<name>A0A4Y2MSJ8_ARAVE</name>
<evidence type="ECO:0000313" key="1">
    <source>
        <dbReference type="EMBL" id="GBN29562.1"/>
    </source>
</evidence>
<dbReference type="EMBL" id="BGPR01007795">
    <property type="protein sequence ID" value="GBN29562.1"/>
    <property type="molecule type" value="Genomic_DNA"/>
</dbReference>
<protein>
    <submittedName>
        <fullName evidence="1">Uncharacterized protein</fullName>
    </submittedName>
</protein>
<dbReference type="Proteomes" id="UP000499080">
    <property type="component" value="Unassembled WGS sequence"/>
</dbReference>
<organism evidence="1 2">
    <name type="scientific">Araneus ventricosus</name>
    <name type="common">Orbweaver spider</name>
    <name type="synonym">Epeira ventricosa</name>
    <dbReference type="NCBI Taxonomy" id="182803"/>
    <lineage>
        <taxon>Eukaryota</taxon>
        <taxon>Metazoa</taxon>
        <taxon>Ecdysozoa</taxon>
        <taxon>Arthropoda</taxon>
        <taxon>Chelicerata</taxon>
        <taxon>Arachnida</taxon>
        <taxon>Araneae</taxon>
        <taxon>Araneomorphae</taxon>
        <taxon>Entelegynae</taxon>
        <taxon>Araneoidea</taxon>
        <taxon>Araneidae</taxon>
        <taxon>Araneus</taxon>
    </lineage>
</organism>
<gene>
    <name evidence="1" type="ORF">AVEN_132358_1</name>
</gene>
<evidence type="ECO:0000313" key="2">
    <source>
        <dbReference type="Proteomes" id="UP000499080"/>
    </source>
</evidence>
<accession>A0A4Y2MSJ8</accession>
<keyword evidence="2" id="KW-1185">Reference proteome</keyword>
<comment type="caution">
    <text evidence="1">The sequence shown here is derived from an EMBL/GenBank/DDBJ whole genome shotgun (WGS) entry which is preliminary data.</text>
</comment>
<reference evidence="1 2" key="1">
    <citation type="journal article" date="2019" name="Sci. Rep.">
        <title>Orb-weaving spider Araneus ventricosus genome elucidates the spidroin gene catalogue.</title>
        <authorList>
            <person name="Kono N."/>
            <person name="Nakamura H."/>
            <person name="Ohtoshi R."/>
            <person name="Moran D.A.P."/>
            <person name="Shinohara A."/>
            <person name="Yoshida Y."/>
            <person name="Fujiwara M."/>
            <person name="Mori M."/>
            <person name="Tomita M."/>
            <person name="Arakawa K."/>
        </authorList>
    </citation>
    <scope>NUCLEOTIDE SEQUENCE [LARGE SCALE GENOMIC DNA]</scope>
</reference>